<accession>A0A1M6AQV9</accession>
<protein>
    <submittedName>
        <fullName evidence="2">Uncharacterized protein</fullName>
    </submittedName>
</protein>
<sequence length="128" mass="13837">MRILTALCLILAPLAAPGQGIPEGWSLGAIGYEDRMNRLQARPDFPGAPKIARFLWTGEGDAPNPRTFPFYAACRELAAFHERLGETLFDLRISAGVSSGGVITLSRSVTREFEVVDGRCLSDAGTEL</sequence>
<dbReference type="EMBL" id="FQYO01000001">
    <property type="protein sequence ID" value="SHI38777.1"/>
    <property type="molecule type" value="Genomic_DNA"/>
</dbReference>
<name>A0A1M6AQV9_9RHOB</name>
<evidence type="ECO:0000313" key="3">
    <source>
        <dbReference type="Proteomes" id="UP000184292"/>
    </source>
</evidence>
<dbReference type="OrthoDB" id="9811121at2"/>
<organism evidence="2 3">
    <name type="scientific">Wenxinia saemankumensis</name>
    <dbReference type="NCBI Taxonomy" id="1447782"/>
    <lineage>
        <taxon>Bacteria</taxon>
        <taxon>Pseudomonadati</taxon>
        <taxon>Pseudomonadota</taxon>
        <taxon>Alphaproteobacteria</taxon>
        <taxon>Rhodobacterales</taxon>
        <taxon>Roseobacteraceae</taxon>
        <taxon>Wenxinia</taxon>
    </lineage>
</organism>
<dbReference type="AlphaFoldDB" id="A0A1M6AQV9"/>
<dbReference type="RefSeq" id="WP_073326282.1">
    <property type="nucleotide sequence ID" value="NZ_FQYO01000001.1"/>
</dbReference>
<proteinExistence type="predicted"/>
<reference evidence="2 3" key="1">
    <citation type="submission" date="2016-11" db="EMBL/GenBank/DDBJ databases">
        <authorList>
            <person name="Jaros S."/>
            <person name="Januszkiewicz K."/>
            <person name="Wedrychowicz H."/>
        </authorList>
    </citation>
    <scope>NUCLEOTIDE SEQUENCE [LARGE SCALE GENOMIC DNA]</scope>
    <source>
        <strain evidence="2 3">DSM 100565</strain>
    </source>
</reference>
<evidence type="ECO:0000256" key="1">
    <source>
        <dbReference type="SAM" id="SignalP"/>
    </source>
</evidence>
<dbReference type="STRING" id="1447782.SAMN05444417_0569"/>
<evidence type="ECO:0000313" key="2">
    <source>
        <dbReference type="EMBL" id="SHI38777.1"/>
    </source>
</evidence>
<dbReference type="Proteomes" id="UP000184292">
    <property type="component" value="Unassembled WGS sequence"/>
</dbReference>
<keyword evidence="1" id="KW-0732">Signal</keyword>
<feature type="chain" id="PRO_5012251849" evidence="1">
    <location>
        <begin position="19"/>
        <end position="128"/>
    </location>
</feature>
<feature type="signal peptide" evidence="1">
    <location>
        <begin position="1"/>
        <end position="18"/>
    </location>
</feature>
<gene>
    <name evidence="2" type="ORF">SAMN05444417_0569</name>
</gene>
<keyword evidence="3" id="KW-1185">Reference proteome</keyword>